<dbReference type="PANTHER" id="PTHR34352">
    <property type="entry name" value="PROTEIN YHFA"/>
    <property type="match status" value="1"/>
</dbReference>
<sequence length="139" mass="15463">MTVSVEWQQDYQFDVINDHNFHFPVDNNNESATCPTDILLSALGSCCSGEVVAGLKQQGVELFGMKTDVSYTLTDTQPRLFKSVNLHFIIKGFGLNDSMVNQVIESAINENCHVALMLKPTMAITYTYHVVQISKELAS</sequence>
<dbReference type="InterPro" id="IPR036102">
    <property type="entry name" value="OsmC/Ohrsf"/>
</dbReference>
<evidence type="ECO:0000313" key="2">
    <source>
        <dbReference type="Proteomes" id="UP001304071"/>
    </source>
</evidence>
<dbReference type="SUPFAM" id="SSF82784">
    <property type="entry name" value="OsmC-like"/>
    <property type="match status" value="1"/>
</dbReference>
<reference evidence="1 2" key="1">
    <citation type="submission" date="2023-11" db="EMBL/GenBank/DDBJ databases">
        <title>Plant-associative lifestyle of Vibrio porteresiae and its evolutionary dynamics.</title>
        <authorList>
            <person name="Rameshkumar N."/>
            <person name="Kirti K."/>
        </authorList>
    </citation>
    <scope>NUCLEOTIDE SEQUENCE [LARGE SCALE GENOMIC DNA]</scope>
    <source>
        <strain evidence="1 2">MSSRF30</strain>
    </source>
</reference>
<organism evidence="1 2">
    <name type="scientific">Vibrio porteresiae DSM 19223</name>
    <dbReference type="NCBI Taxonomy" id="1123496"/>
    <lineage>
        <taxon>Bacteria</taxon>
        <taxon>Pseudomonadati</taxon>
        <taxon>Pseudomonadota</taxon>
        <taxon>Gammaproteobacteria</taxon>
        <taxon>Vibrionales</taxon>
        <taxon>Vibrionaceae</taxon>
        <taxon>Vibrio</taxon>
    </lineage>
</organism>
<proteinExistence type="predicted"/>
<dbReference type="Gene3D" id="3.30.300.20">
    <property type="match status" value="1"/>
</dbReference>
<dbReference type="Proteomes" id="UP001304071">
    <property type="component" value="Chromosome 2"/>
</dbReference>
<keyword evidence="2" id="KW-1185">Reference proteome</keyword>
<dbReference type="PANTHER" id="PTHR34352:SF1">
    <property type="entry name" value="PROTEIN YHFA"/>
    <property type="match status" value="1"/>
</dbReference>
<dbReference type="EMBL" id="CP138204">
    <property type="protein sequence ID" value="WPC75845.1"/>
    <property type="molecule type" value="Genomic_DNA"/>
</dbReference>
<name>A0ABZ0QK54_9VIBR</name>
<dbReference type="InterPro" id="IPR015946">
    <property type="entry name" value="KH_dom-like_a/b"/>
</dbReference>
<gene>
    <name evidence="1" type="ORF">R8Z52_23305</name>
</gene>
<evidence type="ECO:0000313" key="1">
    <source>
        <dbReference type="EMBL" id="WPC75845.1"/>
    </source>
</evidence>
<dbReference type="RefSeq" id="WP_261897818.1">
    <property type="nucleotide sequence ID" value="NZ_AP024896.1"/>
</dbReference>
<dbReference type="InterPro" id="IPR003718">
    <property type="entry name" value="OsmC/Ohr_fam"/>
</dbReference>
<dbReference type="Pfam" id="PF02566">
    <property type="entry name" value="OsmC"/>
    <property type="match status" value="1"/>
</dbReference>
<protein>
    <submittedName>
        <fullName evidence="1">OsmC family protein</fullName>
    </submittedName>
</protein>
<accession>A0ABZ0QK54</accession>